<protein>
    <submittedName>
        <fullName evidence="2">Uncharacterized protein</fullName>
    </submittedName>
</protein>
<evidence type="ECO:0000313" key="3">
    <source>
        <dbReference type="Proteomes" id="UP000765509"/>
    </source>
</evidence>
<evidence type="ECO:0000313" key="2">
    <source>
        <dbReference type="EMBL" id="MBW0502711.1"/>
    </source>
</evidence>
<sequence>MGDAITEKSEEDQDPTEEPLVRYQEETQLEIKDIQLEGTPQDTANKILCKHMQDEKTFLLTPTKGMEYIHGKATKMMVFIDNTQHPLIIDSGAH</sequence>
<proteinExistence type="predicted"/>
<name>A0A9Q3DEU7_9BASI</name>
<reference evidence="2" key="1">
    <citation type="submission" date="2021-03" db="EMBL/GenBank/DDBJ databases">
        <title>Draft genome sequence of rust myrtle Austropuccinia psidii MF-1, a brazilian biotype.</title>
        <authorList>
            <person name="Quecine M.C."/>
            <person name="Pachon D.M.R."/>
            <person name="Bonatelli M.L."/>
            <person name="Correr F.H."/>
            <person name="Franceschini L.M."/>
            <person name="Leite T.F."/>
            <person name="Margarido G.R.A."/>
            <person name="Almeida C.A."/>
            <person name="Ferrarezi J.A."/>
            <person name="Labate C.A."/>
        </authorList>
    </citation>
    <scope>NUCLEOTIDE SEQUENCE</scope>
    <source>
        <strain evidence="2">MF-1</strain>
    </source>
</reference>
<feature type="region of interest" description="Disordered" evidence="1">
    <location>
        <begin position="1"/>
        <end position="20"/>
    </location>
</feature>
<dbReference type="Proteomes" id="UP000765509">
    <property type="component" value="Unassembled WGS sequence"/>
</dbReference>
<organism evidence="2 3">
    <name type="scientific">Austropuccinia psidii MF-1</name>
    <dbReference type="NCBI Taxonomy" id="1389203"/>
    <lineage>
        <taxon>Eukaryota</taxon>
        <taxon>Fungi</taxon>
        <taxon>Dikarya</taxon>
        <taxon>Basidiomycota</taxon>
        <taxon>Pucciniomycotina</taxon>
        <taxon>Pucciniomycetes</taxon>
        <taxon>Pucciniales</taxon>
        <taxon>Sphaerophragmiaceae</taxon>
        <taxon>Austropuccinia</taxon>
    </lineage>
</organism>
<keyword evidence="3" id="KW-1185">Reference proteome</keyword>
<gene>
    <name evidence="2" type="ORF">O181_042426</name>
</gene>
<evidence type="ECO:0000256" key="1">
    <source>
        <dbReference type="SAM" id="MobiDB-lite"/>
    </source>
</evidence>
<dbReference type="AlphaFoldDB" id="A0A9Q3DEU7"/>
<accession>A0A9Q3DEU7</accession>
<dbReference type="EMBL" id="AVOT02016971">
    <property type="protein sequence ID" value="MBW0502711.1"/>
    <property type="molecule type" value="Genomic_DNA"/>
</dbReference>
<comment type="caution">
    <text evidence="2">The sequence shown here is derived from an EMBL/GenBank/DDBJ whole genome shotgun (WGS) entry which is preliminary data.</text>
</comment>